<evidence type="ECO:0000313" key="1">
    <source>
        <dbReference type="EMBL" id="GBM19953.1"/>
    </source>
</evidence>
<dbReference type="EMBL" id="BGPR01000434">
    <property type="protein sequence ID" value="GBM19953.1"/>
    <property type="molecule type" value="Genomic_DNA"/>
</dbReference>
<comment type="caution">
    <text evidence="1">The sequence shown here is derived from an EMBL/GenBank/DDBJ whole genome shotgun (WGS) entry which is preliminary data.</text>
</comment>
<organism evidence="1 2">
    <name type="scientific">Araneus ventricosus</name>
    <name type="common">Orbweaver spider</name>
    <name type="synonym">Epeira ventricosa</name>
    <dbReference type="NCBI Taxonomy" id="182803"/>
    <lineage>
        <taxon>Eukaryota</taxon>
        <taxon>Metazoa</taxon>
        <taxon>Ecdysozoa</taxon>
        <taxon>Arthropoda</taxon>
        <taxon>Chelicerata</taxon>
        <taxon>Arachnida</taxon>
        <taxon>Araneae</taxon>
        <taxon>Araneomorphae</taxon>
        <taxon>Entelegynae</taxon>
        <taxon>Araneoidea</taxon>
        <taxon>Araneidae</taxon>
        <taxon>Araneus</taxon>
    </lineage>
</organism>
<dbReference type="Proteomes" id="UP000499080">
    <property type="component" value="Unassembled WGS sequence"/>
</dbReference>
<protein>
    <submittedName>
        <fullName evidence="1">Uncharacterized protein</fullName>
    </submittedName>
</protein>
<accession>A0A4Y2DSY1</accession>
<keyword evidence="2" id="KW-1185">Reference proteome</keyword>
<dbReference type="AlphaFoldDB" id="A0A4Y2DSY1"/>
<gene>
    <name evidence="1" type="ORF">AVEN_164896_1</name>
</gene>
<reference evidence="1 2" key="1">
    <citation type="journal article" date="2019" name="Sci. Rep.">
        <title>Orb-weaving spider Araneus ventricosus genome elucidates the spidroin gene catalogue.</title>
        <authorList>
            <person name="Kono N."/>
            <person name="Nakamura H."/>
            <person name="Ohtoshi R."/>
            <person name="Moran D.A.P."/>
            <person name="Shinohara A."/>
            <person name="Yoshida Y."/>
            <person name="Fujiwara M."/>
            <person name="Mori M."/>
            <person name="Tomita M."/>
            <person name="Arakawa K."/>
        </authorList>
    </citation>
    <scope>NUCLEOTIDE SEQUENCE [LARGE SCALE GENOMIC DNA]</scope>
</reference>
<evidence type="ECO:0000313" key="2">
    <source>
        <dbReference type="Proteomes" id="UP000499080"/>
    </source>
</evidence>
<name>A0A4Y2DSY1_ARAVE</name>
<sequence length="155" mass="17367">MPGLLSNWESNSLISDSDSQILVPDYCINDMRSYACHVTVTTLQQKRFPTCGTRIPGDTRNQTWGGMETNGGTRKHKGLQVGILARVANFVAKSPKWSPRLAYQGSNFTVCNTMLYLQNRTPLHSPATITFWLFKQCSGHEVEETSEDAPKLSRK</sequence>
<proteinExistence type="predicted"/>